<organism evidence="15 16">
    <name type="scientific">Pleurodeles waltl</name>
    <name type="common">Iberian ribbed newt</name>
    <dbReference type="NCBI Taxonomy" id="8319"/>
    <lineage>
        <taxon>Eukaryota</taxon>
        <taxon>Metazoa</taxon>
        <taxon>Chordata</taxon>
        <taxon>Craniata</taxon>
        <taxon>Vertebrata</taxon>
        <taxon>Euteleostomi</taxon>
        <taxon>Amphibia</taxon>
        <taxon>Batrachia</taxon>
        <taxon>Caudata</taxon>
        <taxon>Salamandroidea</taxon>
        <taxon>Salamandridae</taxon>
        <taxon>Pleurodelinae</taxon>
        <taxon>Pleurodeles</taxon>
    </lineage>
</organism>
<evidence type="ECO:0000256" key="8">
    <source>
        <dbReference type="ARBA" id="ARBA00022989"/>
    </source>
</evidence>
<dbReference type="AlphaFoldDB" id="A0AAV7KZN7"/>
<dbReference type="GO" id="GO:0046872">
    <property type="term" value="F:metal ion binding"/>
    <property type="evidence" value="ECO:0007669"/>
    <property type="project" value="UniProtKB-KW"/>
</dbReference>
<evidence type="ECO:0000256" key="11">
    <source>
        <dbReference type="ARBA" id="ARBA00048323"/>
    </source>
</evidence>
<comment type="catalytic activity">
    <reaction evidence="12">
        <text>an N-acylsphinganine + H2O = sphinganine + a fatty acid</text>
        <dbReference type="Rhea" id="RHEA:33551"/>
        <dbReference type="ChEBI" id="CHEBI:15377"/>
        <dbReference type="ChEBI" id="CHEBI:28868"/>
        <dbReference type="ChEBI" id="CHEBI:31488"/>
        <dbReference type="ChEBI" id="CHEBI:57817"/>
    </reaction>
    <physiologicalReaction direction="left-to-right" evidence="12">
        <dbReference type="Rhea" id="RHEA:33552"/>
    </physiologicalReaction>
</comment>
<dbReference type="GO" id="GO:0005783">
    <property type="term" value="C:endoplasmic reticulum"/>
    <property type="evidence" value="ECO:0007669"/>
    <property type="project" value="TreeGrafter"/>
</dbReference>
<evidence type="ECO:0000256" key="14">
    <source>
        <dbReference type="RuleBase" id="RU364079"/>
    </source>
</evidence>
<comment type="caution">
    <text evidence="14">Lacks conserved residue(s) required for the propagation of feature annotation.</text>
</comment>
<dbReference type="InterPro" id="IPR008901">
    <property type="entry name" value="ACER"/>
</dbReference>
<feature type="transmembrane region" description="Helical" evidence="14">
    <location>
        <begin position="46"/>
        <end position="65"/>
    </location>
</feature>
<evidence type="ECO:0000256" key="10">
    <source>
        <dbReference type="ARBA" id="ARBA00047401"/>
    </source>
</evidence>
<dbReference type="GO" id="GO:0046512">
    <property type="term" value="P:sphingosine biosynthetic process"/>
    <property type="evidence" value="ECO:0007669"/>
    <property type="project" value="TreeGrafter"/>
</dbReference>
<keyword evidence="9 14" id="KW-0472">Membrane</keyword>
<feature type="binding site" evidence="13">
    <location>
        <position position="95"/>
    </location>
    <ligand>
        <name>Zn(2+)</name>
        <dbReference type="ChEBI" id="CHEBI:29105"/>
        <note>catalytic</note>
    </ligand>
</feature>
<evidence type="ECO:0000256" key="7">
    <source>
        <dbReference type="ARBA" id="ARBA00022919"/>
    </source>
</evidence>
<keyword evidence="7" id="KW-0746">Sphingolipid metabolism</keyword>
<dbReference type="GO" id="GO:0017040">
    <property type="term" value="F:N-acylsphingosine amidohydrolase activity"/>
    <property type="evidence" value="ECO:0007669"/>
    <property type="project" value="UniProtKB-EC"/>
</dbReference>
<gene>
    <name evidence="15" type="ORF">NDU88_005089</name>
</gene>
<accession>A0AAV7KZN7</accession>
<feature type="transmembrane region" description="Helical" evidence="14">
    <location>
        <begin position="189"/>
        <end position="205"/>
    </location>
</feature>
<comment type="catalytic activity">
    <reaction evidence="11">
        <text>an N-acylsphing-4-enine + H2O = sphing-4-enine + a fatty acid</text>
        <dbReference type="Rhea" id="RHEA:20856"/>
        <dbReference type="ChEBI" id="CHEBI:15377"/>
        <dbReference type="ChEBI" id="CHEBI:28868"/>
        <dbReference type="ChEBI" id="CHEBI:52639"/>
        <dbReference type="ChEBI" id="CHEBI:57756"/>
        <dbReference type="EC" id="3.5.1.23"/>
    </reaction>
    <physiologicalReaction direction="left-to-right" evidence="11">
        <dbReference type="Rhea" id="RHEA:20857"/>
    </physiologicalReaction>
</comment>
<feature type="transmembrane region" description="Helical" evidence="14">
    <location>
        <begin position="77"/>
        <end position="96"/>
    </location>
</feature>
<feature type="binding site" evidence="13">
    <location>
        <position position="227"/>
    </location>
    <ligand>
        <name>Zn(2+)</name>
        <dbReference type="ChEBI" id="CHEBI:29105"/>
        <note>catalytic</note>
    </ligand>
</feature>
<sequence length="284" mass="32929">MILVSPMRNSDHSYLLQAGSLPTNPALLQATYDVALNWVYSTGRSALNKISNVTFFIVAPLMMYLMHPYAKERTWAVHVFWPMLMVVGIFSAYYHMTLSYLGQLLDEISILWILAVGYSIWFPRPHFPNFIKDRRQFVSAVSVAACVSTLMSFAKPTVNAYVLNCVTFHIIYVLVLEMRKCTIPKIHRLAAMSVCWWLLAISCWLSDRLLCGFWRWINFCYLHSFWHVLISITVVHSITLFAYFDAVYEIPQCQPEIQYWPSNRCQFGLPYLAVHSNQKPKKSC</sequence>
<dbReference type="GO" id="GO:0046514">
    <property type="term" value="P:ceramide catabolic process"/>
    <property type="evidence" value="ECO:0007669"/>
    <property type="project" value="TreeGrafter"/>
</dbReference>
<evidence type="ECO:0000256" key="4">
    <source>
        <dbReference type="ARBA" id="ARBA00009780"/>
    </source>
</evidence>
<comment type="catalytic activity">
    <reaction evidence="10">
        <text>N-(9Z-octadecenoyl)-sphing-4-enine + H2O = sphing-4-enine + (9Z)-octadecenoate</text>
        <dbReference type="Rhea" id="RHEA:41299"/>
        <dbReference type="ChEBI" id="CHEBI:15377"/>
        <dbReference type="ChEBI" id="CHEBI:30823"/>
        <dbReference type="ChEBI" id="CHEBI:57756"/>
        <dbReference type="ChEBI" id="CHEBI:77996"/>
    </reaction>
    <physiologicalReaction direction="left-to-right" evidence="10">
        <dbReference type="Rhea" id="RHEA:41300"/>
    </physiologicalReaction>
</comment>
<comment type="pathway">
    <text evidence="3">Sphingolipid metabolism.</text>
</comment>
<evidence type="ECO:0000256" key="6">
    <source>
        <dbReference type="ARBA" id="ARBA00022801"/>
    </source>
</evidence>
<keyword evidence="8 14" id="KW-1133">Transmembrane helix</keyword>
<dbReference type="EC" id="3.5.1.-" evidence="14"/>
<evidence type="ECO:0000256" key="2">
    <source>
        <dbReference type="ARBA" id="ARBA00004760"/>
    </source>
</evidence>
<keyword evidence="6 14" id="KW-0378">Hydrolase</keyword>
<keyword evidence="13" id="KW-0862">Zinc</keyword>
<comment type="pathway">
    <text evidence="2">Lipid metabolism; sphingolipid metabolism.</text>
</comment>
<evidence type="ECO:0000256" key="1">
    <source>
        <dbReference type="ARBA" id="ARBA00004141"/>
    </source>
</evidence>
<dbReference type="GO" id="GO:0016020">
    <property type="term" value="C:membrane"/>
    <property type="evidence" value="ECO:0007669"/>
    <property type="project" value="UniProtKB-SubCell"/>
</dbReference>
<feature type="transmembrane region" description="Helical" evidence="14">
    <location>
        <begin position="225"/>
        <end position="244"/>
    </location>
</feature>
<feature type="binding site" evidence="13">
    <location>
        <position position="223"/>
    </location>
    <ligand>
        <name>Zn(2+)</name>
        <dbReference type="ChEBI" id="CHEBI:29105"/>
        <note>catalytic</note>
    </ligand>
</feature>
<protein>
    <recommendedName>
        <fullName evidence="14">Alkaline ceramidase</fullName>
        <ecNumber evidence="14">3.5.1.-</ecNumber>
    </recommendedName>
</protein>
<keyword evidence="16" id="KW-1185">Reference proteome</keyword>
<feature type="transmembrane region" description="Helical" evidence="14">
    <location>
        <begin position="108"/>
        <end position="125"/>
    </location>
</feature>
<evidence type="ECO:0000313" key="16">
    <source>
        <dbReference type="Proteomes" id="UP001066276"/>
    </source>
</evidence>
<name>A0AAV7KZN7_PLEWA</name>
<comment type="similarity">
    <text evidence="4 14">Belongs to the alkaline ceramidase family.</text>
</comment>
<feature type="transmembrane region" description="Helical" evidence="14">
    <location>
        <begin position="160"/>
        <end position="177"/>
    </location>
</feature>
<comment type="function">
    <text evidence="14">Hydrolyzes the sphingolipid ceramide into sphingosine and free fatty acid.</text>
</comment>
<reference evidence="15" key="1">
    <citation type="journal article" date="2022" name="bioRxiv">
        <title>Sequencing and chromosome-scale assembly of the giantPleurodeles waltlgenome.</title>
        <authorList>
            <person name="Brown T."/>
            <person name="Elewa A."/>
            <person name="Iarovenko S."/>
            <person name="Subramanian E."/>
            <person name="Araus A.J."/>
            <person name="Petzold A."/>
            <person name="Susuki M."/>
            <person name="Suzuki K.-i.T."/>
            <person name="Hayashi T."/>
            <person name="Toyoda A."/>
            <person name="Oliveira C."/>
            <person name="Osipova E."/>
            <person name="Leigh N.D."/>
            <person name="Simon A."/>
            <person name="Yun M.H."/>
        </authorList>
    </citation>
    <scope>NUCLEOTIDE SEQUENCE</scope>
    <source>
        <strain evidence="15">20211129_DDA</strain>
        <tissue evidence="15">Liver</tissue>
    </source>
</reference>
<dbReference type="PANTHER" id="PTHR46139">
    <property type="entry name" value="ALKALINE CERAMIDASE"/>
    <property type="match status" value="1"/>
</dbReference>
<keyword evidence="13" id="KW-0479">Metal-binding</keyword>
<keyword evidence="5 14" id="KW-0812">Transmembrane</keyword>
<evidence type="ECO:0000256" key="5">
    <source>
        <dbReference type="ARBA" id="ARBA00022692"/>
    </source>
</evidence>
<dbReference type="Proteomes" id="UP001066276">
    <property type="component" value="Chromosome 12"/>
</dbReference>
<proteinExistence type="inferred from homology"/>
<evidence type="ECO:0000256" key="13">
    <source>
        <dbReference type="PIRSR" id="PIRSR608901-2"/>
    </source>
</evidence>
<evidence type="ECO:0000256" key="12">
    <source>
        <dbReference type="ARBA" id="ARBA00049511"/>
    </source>
</evidence>
<dbReference type="Pfam" id="PF05875">
    <property type="entry name" value="Ceramidase"/>
    <property type="match status" value="1"/>
</dbReference>
<evidence type="ECO:0000256" key="9">
    <source>
        <dbReference type="ARBA" id="ARBA00023136"/>
    </source>
</evidence>
<dbReference type="PANTHER" id="PTHR46139:SF2">
    <property type="entry name" value="ALKALINE CERAMIDASE 1"/>
    <property type="match status" value="1"/>
</dbReference>
<keyword evidence="14" id="KW-0443">Lipid metabolism</keyword>
<evidence type="ECO:0000256" key="3">
    <source>
        <dbReference type="ARBA" id="ARBA00004991"/>
    </source>
</evidence>
<comment type="subcellular location">
    <subcellularLocation>
        <location evidence="1">Membrane</location>
        <topology evidence="1">Multi-pass membrane protein</topology>
    </subcellularLocation>
</comment>
<comment type="cofactor">
    <cofactor evidence="13">
        <name>Zn(2+)</name>
        <dbReference type="ChEBI" id="CHEBI:29105"/>
    </cofactor>
</comment>
<comment type="caution">
    <text evidence="15">The sequence shown here is derived from an EMBL/GenBank/DDBJ whole genome shotgun (WGS) entry which is preliminary data.</text>
</comment>
<evidence type="ECO:0000313" key="15">
    <source>
        <dbReference type="EMBL" id="KAJ1084951.1"/>
    </source>
</evidence>
<dbReference type="EMBL" id="JANPWB010000016">
    <property type="protein sequence ID" value="KAJ1084951.1"/>
    <property type="molecule type" value="Genomic_DNA"/>
</dbReference>